<reference evidence="15" key="1">
    <citation type="submission" date="2016-10" db="EMBL/GenBank/DDBJ databases">
        <title>Sequence of Gallionella enrichment culture.</title>
        <authorList>
            <person name="Poehlein A."/>
            <person name="Muehling M."/>
            <person name="Daniel R."/>
        </authorList>
    </citation>
    <scope>NUCLEOTIDE SEQUENCE</scope>
</reference>
<dbReference type="InterPro" id="IPR025709">
    <property type="entry name" value="Leu_tRNA-synth_edit"/>
</dbReference>
<keyword evidence="3" id="KW-0963">Cytoplasm</keyword>
<sequence length="914" mass="101724">MQQNYSPKEIEAAAQHQWEAGHAFRADENSSKPKYYCLSMFPYPSGKLHMGHVRNYTIGDVLSRYHRMKGYNVMQPMGWDAFGLPAENAAMANNVPPAAWTYSNIEYMKKQLKSLGLGIDWSREVTTCKPDYYRWEQWLFTRLFKKGVIYKKTATVNWDPVDNTVLANEQVIDGRGWRSGAVVEKRDIPMYFFRITQYADELLQDLDTLSGWPEQVKTMQANWIGKSYGVRFAFPYELDGKQDKLWVYTTRADTIMGVTFVAVAAEHPLASHAAQNNPKLAAFIEECKHGGVAEADIATMEKKGMDTGLKVTHPLTGEQVPVWVGNYVLMGYGEGAVMAVPAHDERDFGFAKKYKLPIKQVIQSEAPVAEGLRFILREGTSAADTKAMQDRVDKYGDPHGSGAEFWERELIEATKFDTDEWKEWYGDKESGVCVNSGKYDGLSYDSAVDAIAADLSSKGLGEKKVQFRLRDWGISRQRYWGCPIPIIHCPNCGDVAVPDEQLPVKLPENVVPDGAGSPLAKMPEFYECSCPQCSGPARRETDTMDTFVESSWYYARYASPQCDTGMVDKAAARQWLPVDQYIGGIEHAILHLLYARFFHKLMRDEGLVQGNEPFRNLLTQGMVVAPTFYREGSDGKKQWINPAEVDVEVDAKARPIGAKLIADGKPVVIGGTEKMSKSKNNGVDPQAIIDEYGADTARLFMMFAAPPDQQLEWSDAGVEGSFRFLKRVWKAVHDHVARGVLAAYSSGELSAAAKALRLQLHQTIQKIDDDYGRRKTFNTAIAAIMELLNALGKFGEDTPAAHSVAQEVLENVVLLLSPIAPHIAETLWNELRPGSQLISQPFPKADPAALVQDEIELVIQVNGKLRGNLRVAKDADKASIEQLALAHEAVQKQLAGGAPKKIVVVPGRLVNVVI</sequence>
<evidence type="ECO:0000256" key="7">
    <source>
        <dbReference type="ARBA" id="ARBA00022917"/>
    </source>
</evidence>
<feature type="domain" description="Aminoacyl-tRNA synthetase class Ia" evidence="11">
    <location>
        <begin position="628"/>
        <end position="713"/>
    </location>
</feature>
<dbReference type="Gene3D" id="3.90.740.10">
    <property type="entry name" value="Valyl/Leucyl/Isoleucyl-tRNA synthetase, editing domain"/>
    <property type="match status" value="1"/>
</dbReference>
<dbReference type="GO" id="GO:0006429">
    <property type="term" value="P:leucyl-tRNA aminoacylation"/>
    <property type="evidence" value="ECO:0007669"/>
    <property type="project" value="InterPro"/>
</dbReference>
<dbReference type="InterPro" id="IPR002302">
    <property type="entry name" value="Leu-tRNA-ligase"/>
</dbReference>
<dbReference type="CDD" id="cd07958">
    <property type="entry name" value="Anticodon_Ia_Leu_BEm"/>
    <property type="match status" value="1"/>
</dbReference>
<dbReference type="GO" id="GO:0002161">
    <property type="term" value="F:aminoacyl-tRNA deacylase activity"/>
    <property type="evidence" value="ECO:0007669"/>
    <property type="project" value="InterPro"/>
</dbReference>
<accession>A0A1J5TE22</accession>
<dbReference type="Gene3D" id="3.40.50.620">
    <property type="entry name" value="HUPs"/>
    <property type="match status" value="2"/>
</dbReference>
<dbReference type="FunFam" id="3.90.740.10:FF:000012">
    <property type="entry name" value="Leucine--tRNA ligase"/>
    <property type="match status" value="1"/>
</dbReference>
<dbReference type="GO" id="GO:0005524">
    <property type="term" value="F:ATP binding"/>
    <property type="evidence" value="ECO:0007669"/>
    <property type="project" value="UniProtKB-KW"/>
</dbReference>
<dbReference type="Gene3D" id="1.10.730.10">
    <property type="entry name" value="Isoleucyl-tRNA Synthetase, Domain 1"/>
    <property type="match status" value="1"/>
</dbReference>
<feature type="domain" description="Methionyl/Valyl/Leucyl/Isoleucyl-tRNA synthetase anticodon-binding" evidence="12">
    <location>
        <begin position="756"/>
        <end position="877"/>
    </location>
</feature>
<organism evidence="15">
    <name type="scientific">mine drainage metagenome</name>
    <dbReference type="NCBI Taxonomy" id="410659"/>
    <lineage>
        <taxon>unclassified sequences</taxon>
        <taxon>metagenomes</taxon>
        <taxon>ecological metagenomes</taxon>
    </lineage>
</organism>
<feature type="domain" description="Leucyl-tRNA synthetase editing" evidence="14">
    <location>
        <begin position="222"/>
        <end position="366"/>
    </location>
</feature>
<comment type="catalytic activity">
    <reaction evidence="10">
        <text>tRNA(Leu) + L-leucine + ATP = L-leucyl-tRNA(Leu) + AMP + diphosphate</text>
        <dbReference type="Rhea" id="RHEA:11688"/>
        <dbReference type="Rhea" id="RHEA-COMP:9613"/>
        <dbReference type="Rhea" id="RHEA-COMP:9622"/>
        <dbReference type="ChEBI" id="CHEBI:30616"/>
        <dbReference type="ChEBI" id="CHEBI:33019"/>
        <dbReference type="ChEBI" id="CHEBI:57427"/>
        <dbReference type="ChEBI" id="CHEBI:78442"/>
        <dbReference type="ChEBI" id="CHEBI:78494"/>
        <dbReference type="ChEBI" id="CHEBI:456215"/>
        <dbReference type="EC" id="6.1.1.4"/>
    </reaction>
</comment>
<dbReference type="SUPFAM" id="SSF47323">
    <property type="entry name" value="Anticodon-binding domain of a subclass of class I aminoacyl-tRNA synthetases"/>
    <property type="match status" value="1"/>
</dbReference>
<evidence type="ECO:0000256" key="3">
    <source>
        <dbReference type="ARBA" id="ARBA00022490"/>
    </source>
</evidence>
<dbReference type="GO" id="GO:0004823">
    <property type="term" value="F:leucine-tRNA ligase activity"/>
    <property type="evidence" value="ECO:0007669"/>
    <property type="project" value="UniProtKB-EC"/>
</dbReference>
<dbReference type="GO" id="GO:0005739">
    <property type="term" value="C:mitochondrion"/>
    <property type="evidence" value="ECO:0007669"/>
    <property type="project" value="UniProtKB-ARBA"/>
</dbReference>
<evidence type="ECO:0000259" key="12">
    <source>
        <dbReference type="Pfam" id="PF08264"/>
    </source>
</evidence>
<keyword evidence="4 15" id="KW-0436">Ligase</keyword>
<evidence type="ECO:0000259" key="14">
    <source>
        <dbReference type="Pfam" id="PF13603"/>
    </source>
</evidence>
<keyword evidence="7" id="KW-0648">Protein biosynthesis</keyword>
<dbReference type="PROSITE" id="PS00178">
    <property type="entry name" value="AA_TRNA_LIGASE_I"/>
    <property type="match status" value="1"/>
</dbReference>
<proteinExistence type="inferred from homology"/>
<comment type="similarity">
    <text evidence="1">Belongs to the class-I aminoacyl-tRNA synthetase family.</text>
</comment>
<dbReference type="InterPro" id="IPR009008">
    <property type="entry name" value="Val/Leu/Ile-tRNA-synth_edit"/>
</dbReference>
<dbReference type="Pfam" id="PF00133">
    <property type="entry name" value="tRNA-synt_1"/>
    <property type="match status" value="2"/>
</dbReference>
<dbReference type="EC" id="6.1.1.4" evidence="2"/>
<dbReference type="NCBIfam" id="TIGR00396">
    <property type="entry name" value="leuS_bact"/>
    <property type="match status" value="2"/>
</dbReference>
<dbReference type="Pfam" id="PF09334">
    <property type="entry name" value="tRNA-synt_1g"/>
    <property type="match status" value="1"/>
</dbReference>
<name>A0A1J5TE22_9ZZZZ</name>
<dbReference type="InterPro" id="IPR013155">
    <property type="entry name" value="M/V/L/I-tRNA-synth_anticd-bd"/>
</dbReference>
<evidence type="ECO:0000256" key="6">
    <source>
        <dbReference type="ARBA" id="ARBA00022840"/>
    </source>
</evidence>
<dbReference type="PRINTS" id="PR00985">
    <property type="entry name" value="TRNASYNTHLEU"/>
</dbReference>
<evidence type="ECO:0000256" key="10">
    <source>
        <dbReference type="ARBA" id="ARBA00047469"/>
    </source>
</evidence>
<dbReference type="FunFam" id="2.20.28.290:FF:000001">
    <property type="entry name" value="Leucine--tRNA ligase"/>
    <property type="match status" value="1"/>
</dbReference>
<dbReference type="HAMAP" id="MF_00049_B">
    <property type="entry name" value="Leu_tRNA_synth_B"/>
    <property type="match status" value="1"/>
</dbReference>
<evidence type="ECO:0000313" key="15">
    <source>
        <dbReference type="EMBL" id="OIR19194.1"/>
    </source>
</evidence>
<dbReference type="InterPro" id="IPR002300">
    <property type="entry name" value="aa-tRNA-synth_Ia"/>
</dbReference>
<dbReference type="SUPFAM" id="SSF50677">
    <property type="entry name" value="ValRS/IleRS/LeuRS editing domain"/>
    <property type="match status" value="1"/>
</dbReference>
<keyword evidence="6" id="KW-0067">ATP-binding</keyword>
<gene>
    <name evidence="15" type="primary">leuS_1</name>
    <name evidence="15" type="ORF">GALL_00730</name>
</gene>
<dbReference type="AlphaFoldDB" id="A0A1J5TE22"/>
<dbReference type="CDD" id="cd00812">
    <property type="entry name" value="LeuRS_core"/>
    <property type="match status" value="1"/>
</dbReference>
<evidence type="ECO:0000256" key="5">
    <source>
        <dbReference type="ARBA" id="ARBA00022741"/>
    </source>
</evidence>
<feature type="domain" description="Methionyl/Leucyl tRNA synthetase" evidence="13">
    <location>
        <begin position="39"/>
        <end position="171"/>
    </location>
</feature>
<dbReference type="SUPFAM" id="SSF52374">
    <property type="entry name" value="Nucleotidylyl transferase"/>
    <property type="match status" value="1"/>
</dbReference>
<dbReference type="InterPro" id="IPR015413">
    <property type="entry name" value="Methionyl/Leucyl_tRNA_Synth"/>
</dbReference>
<comment type="caution">
    <text evidence="15">The sequence shown here is derived from an EMBL/GenBank/DDBJ whole genome shotgun (WGS) entry which is preliminary data.</text>
</comment>
<feature type="domain" description="Aminoacyl-tRNA synthetase class Ia" evidence="11">
    <location>
        <begin position="469"/>
        <end position="627"/>
    </location>
</feature>
<dbReference type="PANTHER" id="PTHR43740">
    <property type="entry name" value="LEUCYL-TRNA SYNTHETASE"/>
    <property type="match status" value="1"/>
</dbReference>
<dbReference type="GO" id="GO:0005829">
    <property type="term" value="C:cytosol"/>
    <property type="evidence" value="ECO:0007669"/>
    <property type="project" value="TreeGrafter"/>
</dbReference>
<dbReference type="FunFam" id="1.10.730.10:FF:000011">
    <property type="entry name" value="Leucine--tRNA ligase chloroplastic/mitochondrial"/>
    <property type="match status" value="1"/>
</dbReference>
<protein>
    <recommendedName>
        <fullName evidence="2">leucine--tRNA ligase</fullName>
        <ecNumber evidence="2">6.1.1.4</ecNumber>
    </recommendedName>
    <alternativeName>
        <fullName evidence="9">Leucyl-tRNA synthetase</fullName>
    </alternativeName>
</protein>
<dbReference type="PANTHER" id="PTHR43740:SF2">
    <property type="entry name" value="LEUCINE--TRNA LIGASE, MITOCHONDRIAL"/>
    <property type="match status" value="1"/>
</dbReference>
<evidence type="ECO:0000259" key="13">
    <source>
        <dbReference type="Pfam" id="PF09334"/>
    </source>
</evidence>
<keyword evidence="8" id="KW-0030">Aminoacyl-tRNA synthetase</keyword>
<dbReference type="FunFam" id="3.10.20.590:FF:000001">
    <property type="entry name" value="Leucine--tRNA ligase"/>
    <property type="match status" value="1"/>
</dbReference>
<dbReference type="FunFam" id="3.40.50.620:FF:000124">
    <property type="entry name" value="Leucine--tRNA ligase"/>
    <property type="match status" value="1"/>
</dbReference>
<dbReference type="Pfam" id="PF08264">
    <property type="entry name" value="Anticodon_1"/>
    <property type="match status" value="1"/>
</dbReference>
<dbReference type="InterPro" id="IPR001412">
    <property type="entry name" value="aa-tRNA-synth_I_CS"/>
</dbReference>
<evidence type="ECO:0000256" key="2">
    <source>
        <dbReference type="ARBA" id="ARBA00013164"/>
    </source>
</evidence>
<keyword evidence="5" id="KW-0547">Nucleotide-binding</keyword>
<evidence type="ECO:0000259" key="11">
    <source>
        <dbReference type="Pfam" id="PF00133"/>
    </source>
</evidence>
<evidence type="ECO:0000256" key="8">
    <source>
        <dbReference type="ARBA" id="ARBA00023146"/>
    </source>
</evidence>
<dbReference type="Pfam" id="PF13603">
    <property type="entry name" value="tRNA-synt_1_2"/>
    <property type="match status" value="1"/>
</dbReference>
<evidence type="ECO:0000256" key="1">
    <source>
        <dbReference type="ARBA" id="ARBA00005594"/>
    </source>
</evidence>
<dbReference type="Gene3D" id="2.20.28.290">
    <property type="match status" value="1"/>
</dbReference>
<dbReference type="EMBL" id="MLJW01000001">
    <property type="protein sequence ID" value="OIR19194.1"/>
    <property type="molecule type" value="Genomic_DNA"/>
</dbReference>
<dbReference type="FunFam" id="3.40.50.620:FF:000003">
    <property type="entry name" value="Leucine--tRNA ligase"/>
    <property type="match status" value="1"/>
</dbReference>
<evidence type="ECO:0000256" key="9">
    <source>
        <dbReference type="ARBA" id="ARBA00030520"/>
    </source>
</evidence>
<dbReference type="Gene3D" id="3.10.20.590">
    <property type="match status" value="1"/>
</dbReference>
<dbReference type="InterPro" id="IPR014729">
    <property type="entry name" value="Rossmann-like_a/b/a_fold"/>
</dbReference>
<dbReference type="InterPro" id="IPR009080">
    <property type="entry name" value="tRNAsynth_Ia_anticodon-bd"/>
</dbReference>
<evidence type="ECO:0000256" key="4">
    <source>
        <dbReference type="ARBA" id="ARBA00022598"/>
    </source>
</evidence>